<dbReference type="InterPro" id="IPR050639">
    <property type="entry name" value="SSR_resolvase"/>
</dbReference>
<dbReference type="SUPFAM" id="SSF53041">
    <property type="entry name" value="Resolvase-like"/>
    <property type="match status" value="1"/>
</dbReference>
<keyword evidence="3" id="KW-0238">DNA-binding</keyword>
<gene>
    <name evidence="7" type="ORF">K6V98_08285</name>
</gene>
<dbReference type="Gene3D" id="3.40.50.1390">
    <property type="entry name" value="Resolvase, N-terminal catalytic domain"/>
    <property type="match status" value="1"/>
</dbReference>
<accession>A0ABS7MLU6</accession>
<dbReference type="PANTHER" id="PTHR30461:SF26">
    <property type="entry name" value="RESOLVASE HOMOLOG YNEB"/>
    <property type="match status" value="1"/>
</dbReference>
<evidence type="ECO:0000256" key="5">
    <source>
        <dbReference type="PROSITE-ProRule" id="PRU10137"/>
    </source>
</evidence>
<proteinExistence type="inferred from homology"/>
<evidence type="ECO:0000256" key="2">
    <source>
        <dbReference type="ARBA" id="ARBA00022908"/>
    </source>
</evidence>
<name>A0ABS7MLU6_9ACTN</name>
<sequence>MTIYGYARVSTKTQQRDGNSLSVQREQLQEAGCTVVVEEAYTGTTTDRPKFDRLLESLKSGDTLTVAKLDRMARSTVEGCTLVRDLIAKGITVRVLNMGTLDATPVGKVMVSVMFAMAEFERDMIVQRTQEGRAAAKLRPGYREGRPKKEVDISELRHHMALVEAGKETVADACLALGIGRTKYYELRRKAA</sequence>
<dbReference type="SMART" id="SM00857">
    <property type="entry name" value="Resolvase"/>
    <property type="match status" value="1"/>
</dbReference>
<dbReference type="RefSeq" id="WP_222200066.1">
    <property type="nucleotide sequence ID" value="NZ_JAIMFO010000010.1"/>
</dbReference>
<dbReference type="CDD" id="cd03768">
    <property type="entry name" value="SR_ResInv"/>
    <property type="match status" value="1"/>
</dbReference>
<dbReference type="PROSITE" id="PS51736">
    <property type="entry name" value="RECOMBINASES_3"/>
    <property type="match status" value="1"/>
</dbReference>
<dbReference type="EMBL" id="JAIMFO010000010">
    <property type="protein sequence ID" value="MBY4798342.1"/>
    <property type="molecule type" value="Genomic_DNA"/>
</dbReference>
<protein>
    <submittedName>
        <fullName evidence="7">Recombinase family protein</fullName>
    </submittedName>
</protein>
<organism evidence="7 8">
    <name type="scientific">Collinsella ureilytica</name>
    <dbReference type="NCBI Taxonomy" id="2869515"/>
    <lineage>
        <taxon>Bacteria</taxon>
        <taxon>Bacillati</taxon>
        <taxon>Actinomycetota</taxon>
        <taxon>Coriobacteriia</taxon>
        <taxon>Coriobacteriales</taxon>
        <taxon>Coriobacteriaceae</taxon>
        <taxon>Collinsella</taxon>
    </lineage>
</organism>
<keyword evidence="8" id="KW-1185">Reference proteome</keyword>
<evidence type="ECO:0000256" key="4">
    <source>
        <dbReference type="ARBA" id="ARBA00023172"/>
    </source>
</evidence>
<comment type="caution">
    <text evidence="7">The sequence shown here is derived from an EMBL/GenBank/DDBJ whole genome shotgun (WGS) entry which is preliminary data.</text>
</comment>
<keyword evidence="2" id="KW-0229">DNA integration</keyword>
<dbReference type="InterPro" id="IPR006118">
    <property type="entry name" value="Recombinase_CS"/>
</dbReference>
<dbReference type="PANTHER" id="PTHR30461">
    <property type="entry name" value="DNA-INVERTASE FROM LAMBDOID PROPHAGE"/>
    <property type="match status" value="1"/>
</dbReference>
<evidence type="ECO:0000313" key="7">
    <source>
        <dbReference type="EMBL" id="MBY4798342.1"/>
    </source>
</evidence>
<dbReference type="Pfam" id="PF00239">
    <property type="entry name" value="Resolvase"/>
    <property type="match status" value="1"/>
</dbReference>
<evidence type="ECO:0000256" key="3">
    <source>
        <dbReference type="ARBA" id="ARBA00023125"/>
    </source>
</evidence>
<evidence type="ECO:0000313" key="8">
    <source>
        <dbReference type="Proteomes" id="UP000700908"/>
    </source>
</evidence>
<feature type="active site" description="O-(5'-phospho-DNA)-serine intermediate" evidence="5">
    <location>
        <position position="10"/>
    </location>
</feature>
<evidence type="ECO:0000259" key="6">
    <source>
        <dbReference type="PROSITE" id="PS51736"/>
    </source>
</evidence>
<feature type="domain" description="Resolvase/invertase-type recombinase catalytic" evidence="6">
    <location>
        <begin position="2"/>
        <end position="140"/>
    </location>
</feature>
<dbReference type="InterPro" id="IPR036162">
    <property type="entry name" value="Resolvase-like_N_sf"/>
</dbReference>
<keyword evidence="4" id="KW-0233">DNA recombination</keyword>
<evidence type="ECO:0000256" key="1">
    <source>
        <dbReference type="ARBA" id="ARBA00009913"/>
    </source>
</evidence>
<dbReference type="InterPro" id="IPR006119">
    <property type="entry name" value="Resolv_N"/>
</dbReference>
<dbReference type="Proteomes" id="UP000700908">
    <property type="component" value="Unassembled WGS sequence"/>
</dbReference>
<reference evidence="7 8" key="1">
    <citation type="submission" date="2021-08" db="EMBL/GenBank/DDBJ databases">
        <title>Collinsella faecalis sp. nov. isolated from swine faeces.</title>
        <authorList>
            <person name="Oh B.S."/>
            <person name="Lee J.H."/>
        </authorList>
    </citation>
    <scope>NUCLEOTIDE SEQUENCE [LARGE SCALE GENOMIC DNA]</scope>
    <source>
        <strain evidence="7 8">AGMB00827</strain>
    </source>
</reference>
<comment type="similarity">
    <text evidence="1">Belongs to the site-specific recombinase resolvase family.</text>
</comment>
<dbReference type="PROSITE" id="PS00397">
    <property type="entry name" value="RECOMBINASES_1"/>
    <property type="match status" value="1"/>
</dbReference>